<dbReference type="RefSeq" id="WP_121681737.1">
    <property type="nucleotide sequence ID" value="NZ_RCVZ01000012.1"/>
</dbReference>
<name>A0A3L7JU91_9BACI</name>
<reference evidence="1 2" key="1">
    <citation type="submission" date="2018-10" db="EMBL/GenBank/DDBJ databases">
        <title>Falsibacillus sp. genome draft.</title>
        <authorList>
            <person name="Shi S."/>
        </authorList>
    </citation>
    <scope>NUCLEOTIDE SEQUENCE [LARGE SCALE GENOMIC DNA]</scope>
    <source>
        <strain evidence="1 2">GY 10110</strain>
    </source>
</reference>
<dbReference type="Proteomes" id="UP000276770">
    <property type="component" value="Unassembled WGS sequence"/>
</dbReference>
<sequence>MSKEEQFSEVFQALRGILEQYEEGMEVKADNDESYYLDTRYTYSANNKPIFFGAAKINKNYVSYHLMPVYVCPELLDSVSSELRKKMQGKSCFNFKKVEEGLFLELKELTVKGAEKFRQKQFIE</sequence>
<dbReference type="AlphaFoldDB" id="A0A3L7JU91"/>
<dbReference type="OrthoDB" id="6331972at2"/>
<keyword evidence="2" id="KW-1185">Reference proteome</keyword>
<protein>
    <recommendedName>
        <fullName evidence="3">DUF1801 domain-containing protein</fullName>
    </recommendedName>
</protein>
<comment type="caution">
    <text evidence="1">The sequence shown here is derived from an EMBL/GenBank/DDBJ whole genome shotgun (WGS) entry which is preliminary data.</text>
</comment>
<organism evidence="1 2">
    <name type="scientific">Falsibacillus albus</name>
    <dbReference type="NCBI Taxonomy" id="2478915"/>
    <lineage>
        <taxon>Bacteria</taxon>
        <taxon>Bacillati</taxon>
        <taxon>Bacillota</taxon>
        <taxon>Bacilli</taxon>
        <taxon>Bacillales</taxon>
        <taxon>Bacillaceae</taxon>
        <taxon>Falsibacillus</taxon>
    </lineage>
</organism>
<evidence type="ECO:0008006" key="3">
    <source>
        <dbReference type="Google" id="ProtNLM"/>
    </source>
</evidence>
<gene>
    <name evidence="1" type="ORF">D9X91_16440</name>
</gene>
<evidence type="ECO:0000313" key="1">
    <source>
        <dbReference type="EMBL" id="RLQ93855.1"/>
    </source>
</evidence>
<dbReference type="EMBL" id="RCVZ01000012">
    <property type="protein sequence ID" value="RLQ93855.1"/>
    <property type="molecule type" value="Genomic_DNA"/>
</dbReference>
<evidence type="ECO:0000313" key="2">
    <source>
        <dbReference type="Proteomes" id="UP000276770"/>
    </source>
</evidence>
<accession>A0A3L7JU91</accession>
<proteinExistence type="predicted"/>